<evidence type="ECO:0000313" key="3">
    <source>
        <dbReference type="EMBL" id="SBV88788.1"/>
    </source>
</evidence>
<feature type="domain" description="DUF4189" evidence="2">
    <location>
        <begin position="52"/>
        <end position="133"/>
    </location>
</feature>
<dbReference type="Proteomes" id="UP000184997">
    <property type="component" value="Unassembled WGS sequence"/>
</dbReference>
<name>A0A1M4JAG7_9XANT</name>
<dbReference type="EMBL" id="FLUK01000218">
    <property type="protein sequence ID" value="SBV88788.1"/>
    <property type="molecule type" value="Genomic_DNA"/>
</dbReference>
<evidence type="ECO:0000256" key="1">
    <source>
        <dbReference type="SAM" id="SignalP"/>
    </source>
</evidence>
<organism evidence="3 4">
    <name type="scientific">Xanthomonas graminis pv. graminis</name>
    <dbReference type="NCBI Taxonomy" id="134874"/>
    <lineage>
        <taxon>Bacteria</taxon>
        <taxon>Pseudomonadati</taxon>
        <taxon>Pseudomonadota</taxon>
        <taxon>Gammaproteobacteria</taxon>
        <taxon>Lysobacterales</taxon>
        <taxon>Lysobacteraceae</taxon>
        <taxon>Xanthomonas</taxon>
        <taxon>Xanthomonas translucens group</taxon>
        <taxon>Xanthomonas graminis</taxon>
    </lineage>
</organism>
<dbReference type="Pfam" id="PF13827">
    <property type="entry name" value="DUF4189"/>
    <property type="match status" value="1"/>
</dbReference>
<sequence>MNQRMWGLLLLMAAALGWSGSAKAWQSCQDVVVGMYANNQPVLQSQCEWLAGAVALDPASRAIGSVWNYSDADQAKAAAQRDCGPSCLVVSFYDDYFYLAASDDDAIGYAATADEAVRQCVLARPGARCDVVVSAGSGGRAVYWPFNALGYNGKQQKAYATAGGARRRDARQAVLQLCGGEPDCFAYVHQLAHAAMALGADGELYASEGNSAGQARRAAKKYCAAEQGGKAKCEIVAETGKAAH</sequence>
<dbReference type="AlphaFoldDB" id="A0A1M4JAG7"/>
<feature type="chain" id="PRO_5010187846" description="DUF4189 domain-containing protein" evidence="1">
    <location>
        <begin position="25"/>
        <end position="244"/>
    </location>
</feature>
<reference evidence="4" key="1">
    <citation type="submission" date="2016-07" db="EMBL/GenBank/DDBJ databases">
        <authorList>
            <person name="Florea S."/>
            <person name="Webb J.S."/>
            <person name="Jaromczyk J."/>
            <person name="Schardl C.L."/>
        </authorList>
    </citation>
    <scope>NUCLEOTIDE SEQUENCE [LARGE SCALE GENOMIC DNA]</scope>
</reference>
<feature type="signal peptide" evidence="1">
    <location>
        <begin position="1"/>
        <end position="24"/>
    </location>
</feature>
<gene>
    <name evidence="3" type="ORF">XTGNCPPB3709_2737</name>
</gene>
<keyword evidence="1" id="KW-0732">Signal</keyword>
<accession>A0A1M4JAG7</accession>
<dbReference type="InterPro" id="IPR025240">
    <property type="entry name" value="DUF4189"/>
</dbReference>
<proteinExistence type="predicted"/>
<evidence type="ECO:0000259" key="2">
    <source>
        <dbReference type="Pfam" id="PF13827"/>
    </source>
</evidence>
<evidence type="ECO:0000313" key="4">
    <source>
        <dbReference type="Proteomes" id="UP000184997"/>
    </source>
</evidence>
<protein>
    <recommendedName>
        <fullName evidence="2">DUF4189 domain-containing protein</fullName>
    </recommendedName>
</protein>